<accession>A0A1E5CL77</accession>
<dbReference type="AlphaFoldDB" id="A0A1E5CL77"/>
<organism evidence="4 5">
    <name type="scientific">Vibrio genomosp. F6 str. FF-238</name>
    <dbReference type="NCBI Taxonomy" id="1191298"/>
    <lineage>
        <taxon>Bacteria</taxon>
        <taxon>Pseudomonadati</taxon>
        <taxon>Pseudomonadota</taxon>
        <taxon>Gammaproteobacteria</taxon>
        <taxon>Vibrionales</taxon>
        <taxon>Vibrionaceae</taxon>
        <taxon>Vibrio</taxon>
    </lineage>
</organism>
<feature type="domain" description="Zona occludens toxin N-terminal" evidence="3">
    <location>
        <begin position="2"/>
        <end position="263"/>
    </location>
</feature>
<keyword evidence="5" id="KW-1185">Reference proteome</keyword>
<reference evidence="4 5" key="1">
    <citation type="journal article" date="2012" name="Science">
        <title>Ecological populations of bacteria act as socially cohesive units of antibiotic production and resistance.</title>
        <authorList>
            <person name="Cordero O.X."/>
            <person name="Wildschutte H."/>
            <person name="Kirkup B."/>
            <person name="Proehl S."/>
            <person name="Ngo L."/>
            <person name="Hussain F."/>
            <person name="Le Roux F."/>
            <person name="Mincer T."/>
            <person name="Polz M.F."/>
        </authorList>
    </citation>
    <scope>NUCLEOTIDE SEQUENCE [LARGE SCALE GENOMIC DNA]</scope>
    <source>
        <strain evidence="4 5">FF-238</strain>
    </source>
</reference>
<proteinExistence type="predicted"/>
<feature type="region of interest" description="Disordered" evidence="1">
    <location>
        <begin position="309"/>
        <end position="353"/>
    </location>
</feature>
<dbReference type="InterPro" id="IPR027417">
    <property type="entry name" value="P-loop_NTPase"/>
</dbReference>
<evidence type="ECO:0000313" key="5">
    <source>
        <dbReference type="Proteomes" id="UP000094165"/>
    </source>
</evidence>
<gene>
    <name evidence="4" type="ORF">A130_09215</name>
</gene>
<dbReference type="Pfam" id="PF05707">
    <property type="entry name" value="Zot"/>
    <property type="match status" value="1"/>
</dbReference>
<evidence type="ECO:0000256" key="1">
    <source>
        <dbReference type="SAM" id="MobiDB-lite"/>
    </source>
</evidence>
<dbReference type="Gene3D" id="3.40.50.300">
    <property type="entry name" value="P-loop containing nucleotide triphosphate hydrolases"/>
    <property type="match status" value="1"/>
</dbReference>
<dbReference type="RefSeq" id="WP_017051506.1">
    <property type="nucleotide sequence ID" value="NZ_AJYW02000313.1"/>
</dbReference>
<sequence>MAITIRTGANGSYKSAYSAYFVILSALKAGKVVVTNIEGMEPMSVIEKRLNITFPTTSKLIRVFSRDAAGVHLWTHFFCWCPIGAQIVIDECQDIYSKNIGFDMKKVTYKPVEDFITKNKGEDGLLPESYLSFFYSRYVPADMEQLQENETDDRGIAEYDEQGRIIYPHTFNEGFQRHRKYNWDIELLSPDWKQIDTAIKACGEQNFFHKGRDQFFWTKRKPLIWKHDKSVSTPVIPKSKDVNTTTQKIPLDSFLLYKSTGTGVAKAAGAMNTLFRSPKVIAIFIVLILCLGYLTYELSSMAFGSSESVQEQNSPQYTTPVQTEPNETSQKGDQVSSVLPHGRSSGQTDNDGRPIHDVVTYYDVLPFEGIKKAYFTSFTTRRRGNKMDVFLTFDVITDDGIYSVNDRFLAFNNVQTRMIDDCLIQLTRKGKQRIISCSPRESIAKKEKPKKANIKLL</sequence>
<keyword evidence="2" id="KW-0472">Membrane</keyword>
<evidence type="ECO:0000259" key="3">
    <source>
        <dbReference type="Pfam" id="PF05707"/>
    </source>
</evidence>
<protein>
    <submittedName>
        <fullName evidence="4">Toxin</fullName>
    </submittedName>
</protein>
<evidence type="ECO:0000256" key="2">
    <source>
        <dbReference type="SAM" id="Phobius"/>
    </source>
</evidence>
<dbReference type="Proteomes" id="UP000094165">
    <property type="component" value="Unassembled WGS sequence"/>
</dbReference>
<feature type="transmembrane region" description="Helical" evidence="2">
    <location>
        <begin position="280"/>
        <end position="296"/>
    </location>
</feature>
<evidence type="ECO:0000313" key="4">
    <source>
        <dbReference type="EMBL" id="OEE69455.1"/>
    </source>
</evidence>
<keyword evidence="2" id="KW-1133">Transmembrane helix</keyword>
<comment type="caution">
    <text evidence="4">The sequence shown here is derived from an EMBL/GenBank/DDBJ whole genome shotgun (WGS) entry which is preliminary data.</text>
</comment>
<keyword evidence="2" id="KW-0812">Transmembrane</keyword>
<name>A0A1E5CL77_9VIBR</name>
<dbReference type="EMBL" id="AJYW02000313">
    <property type="protein sequence ID" value="OEE69455.1"/>
    <property type="molecule type" value="Genomic_DNA"/>
</dbReference>
<dbReference type="InterPro" id="IPR008900">
    <property type="entry name" value="Zot_N"/>
</dbReference>
<feature type="compositionally biased region" description="Polar residues" evidence="1">
    <location>
        <begin position="309"/>
        <end position="337"/>
    </location>
</feature>